<evidence type="ECO:0000256" key="1">
    <source>
        <dbReference type="ARBA" id="ARBA00008339"/>
    </source>
</evidence>
<keyword evidence="3" id="KW-0479">Metal-binding</keyword>
<dbReference type="NCBIfam" id="TIGR00177">
    <property type="entry name" value="molyb_syn"/>
    <property type="match status" value="1"/>
</dbReference>
<evidence type="ECO:0000313" key="6">
    <source>
        <dbReference type="Proteomes" id="UP000044602"/>
    </source>
</evidence>
<comment type="catalytic activity">
    <reaction evidence="3">
        <text>adenylyl-molybdopterin + molybdate = Mo-molybdopterin + AMP + H(+)</text>
        <dbReference type="Rhea" id="RHEA:35047"/>
        <dbReference type="ChEBI" id="CHEBI:15378"/>
        <dbReference type="ChEBI" id="CHEBI:36264"/>
        <dbReference type="ChEBI" id="CHEBI:62727"/>
        <dbReference type="ChEBI" id="CHEBI:71302"/>
        <dbReference type="ChEBI" id="CHEBI:456215"/>
    </reaction>
</comment>
<dbReference type="Pfam" id="PF03453">
    <property type="entry name" value="MoeA_N"/>
    <property type="match status" value="1"/>
</dbReference>
<protein>
    <recommendedName>
        <fullName evidence="2">molybdopterin adenylyltransferase</fullName>
        <ecNumber evidence="2">2.7.7.75</ecNumber>
    </recommendedName>
</protein>
<comment type="similarity">
    <text evidence="3">Belongs to the MoeA family.</text>
</comment>
<dbReference type="InterPro" id="IPR036135">
    <property type="entry name" value="MoeA_linker/N_sf"/>
</dbReference>
<evidence type="ECO:0000256" key="3">
    <source>
        <dbReference type="RuleBase" id="RU365090"/>
    </source>
</evidence>
<dbReference type="InterPro" id="IPR036688">
    <property type="entry name" value="MoeA_C_domain_IV_sf"/>
</dbReference>
<dbReference type="InterPro" id="IPR038987">
    <property type="entry name" value="MoeA-like"/>
</dbReference>
<comment type="similarity">
    <text evidence="1">In the C-terminal section; belongs to the MoeA family.</text>
</comment>
<dbReference type="CDD" id="cd00887">
    <property type="entry name" value="MoeA"/>
    <property type="match status" value="1"/>
</dbReference>
<comment type="function">
    <text evidence="3">Catalyzes two steps in the biosynthesis of the molybdenum cofactor. In the first step, molybdopterin is adenylated. Subsequently, molybdate is inserted into adenylated molybdopterin and AMP is released.</text>
</comment>
<dbReference type="Gene3D" id="3.40.980.10">
    <property type="entry name" value="MoaB/Mog-like domain"/>
    <property type="match status" value="1"/>
</dbReference>
<proteinExistence type="inferred from homology"/>
<dbReference type="STRING" id="100787.A0A0G4LVU0"/>
<dbReference type="UniPathway" id="UPA00344"/>
<keyword evidence="6" id="KW-1185">Reference proteome</keyword>
<name>A0A0G4LVU0_VERLO</name>
<dbReference type="SUPFAM" id="SSF53218">
    <property type="entry name" value="Molybdenum cofactor biosynthesis proteins"/>
    <property type="match status" value="1"/>
</dbReference>
<gene>
    <name evidence="5" type="ORF">BN1708_004125</name>
</gene>
<accession>A0A0G4LVU0</accession>
<evidence type="ECO:0000259" key="4">
    <source>
        <dbReference type="SMART" id="SM00852"/>
    </source>
</evidence>
<keyword evidence="3" id="KW-0501">Molybdenum cofactor biosynthesis</keyword>
<dbReference type="SUPFAM" id="SSF63882">
    <property type="entry name" value="MoeA N-terminal region -like"/>
    <property type="match status" value="1"/>
</dbReference>
<dbReference type="Proteomes" id="UP000044602">
    <property type="component" value="Unassembled WGS sequence"/>
</dbReference>
<dbReference type="InterPro" id="IPR036425">
    <property type="entry name" value="MoaB/Mog-like_dom_sf"/>
</dbReference>
<keyword evidence="3" id="KW-0808">Transferase</keyword>
<comment type="catalytic activity">
    <reaction evidence="3">
        <text>molybdopterin + ATP + H(+) = adenylyl-molybdopterin + diphosphate</text>
        <dbReference type="Rhea" id="RHEA:31331"/>
        <dbReference type="ChEBI" id="CHEBI:15378"/>
        <dbReference type="ChEBI" id="CHEBI:30616"/>
        <dbReference type="ChEBI" id="CHEBI:33019"/>
        <dbReference type="ChEBI" id="CHEBI:58698"/>
        <dbReference type="ChEBI" id="CHEBI:62727"/>
    </reaction>
</comment>
<dbReference type="PANTHER" id="PTHR10192">
    <property type="entry name" value="MOLYBDOPTERIN BIOSYNTHESIS PROTEIN"/>
    <property type="match status" value="1"/>
</dbReference>
<dbReference type="EC" id="2.7.7.75" evidence="2"/>
<dbReference type="AlphaFoldDB" id="A0A0G4LVU0"/>
<comment type="cofactor">
    <cofactor evidence="3">
        <name>Mg(2+)</name>
        <dbReference type="ChEBI" id="CHEBI:18420"/>
    </cofactor>
</comment>
<dbReference type="Gene3D" id="2.170.190.11">
    <property type="entry name" value="Molybdopterin biosynthesis moea protein, domain 3"/>
    <property type="match status" value="1"/>
</dbReference>
<reference evidence="5 6" key="1">
    <citation type="submission" date="2015-05" db="EMBL/GenBank/DDBJ databases">
        <authorList>
            <person name="Wang D.B."/>
            <person name="Wang M."/>
        </authorList>
    </citation>
    <scope>NUCLEOTIDE SEQUENCE [LARGE SCALE GENOMIC DNA]</scope>
    <source>
        <strain evidence="5">VL1</strain>
    </source>
</reference>
<keyword evidence="3" id="KW-0500">Molybdenum</keyword>
<dbReference type="SMART" id="SM00852">
    <property type="entry name" value="MoCF_biosynth"/>
    <property type="match status" value="1"/>
</dbReference>
<dbReference type="Pfam" id="PF00994">
    <property type="entry name" value="MoCF_biosynth"/>
    <property type="match status" value="1"/>
</dbReference>
<dbReference type="EMBL" id="CVQH01020001">
    <property type="protein sequence ID" value="CRK26102.1"/>
    <property type="molecule type" value="Genomic_DNA"/>
</dbReference>
<dbReference type="PANTHER" id="PTHR10192:SF30">
    <property type="entry name" value="MOLYBDOPTERIN ADENYLYLTRANSFERASE"/>
    <property type="match status" value="1"/>
</dbReference>
<keyword evidence="3" id="KW-0460">Magnesium</keyword>
<evidence type="ECO:0000313" key="5">
    <source>
        <dbReference type="EMBL" id="CRK26102.1"/>
    </source>
</evidence>
<dbReference type="GO" id="GO:0005829">
    <property type="term" value="C:cytosol"/>
    <property type="evidence" value="ECO:0007669"/>
    <property type="project" value="TreeGrafter"/>
</dbReference>
<feature type="domain" description="MoaB/Mog" evidence="4">
    <location>
        <begin position="201"/>
        <end position="342"/>
    </location>
</feature>
<comment type="pathway">
    <text evidence="3">Cofactor biosynthesis; molybdopterin biosynthesis.</text>
</comment>
<organism evidence="5 6">
    <name type="scientific">Verticillium longisporum</name>
    <name type="common">Verticillium dahliae var. longisporum</name>
    <dbReference type="NCBI Taxonomy" id="100787"/>
    <lineage>
        <taxon>Eukaryota</taxon>
        <taxon>Fungi</taxon>
        <taxon>Dikarya</taxon>
        <taxon>Ascomycota</taxon>
        <taxon>Pezizomycotina</taxon>
        <taxon>Sordariomycetes</taxon>
        <taxon>Hypocreomycetidae</taxon>
        <taxon>Glomerellales</taxon>
        <taxon>Plectosphaerellaceae</taxon>
        <taxon>Verticillium</taxon>
    </lineage>
</organism>
<dbReference type="GO" id="GO:0061598">
    <property type="term" value="F:molybdopterin adenylyltransferase activity"/>
    <property type="evidence" value="ECO:0007669"/>
    <property type="project" value="UniProtKB-UniRule"/>
</dbReference>
<dbReference type="Gene3D" id="2.40.340.10">
    <property type="entry name" value="MoeA, C-terminal, domain IV"/>
    <property type="match status" value="1"/>
</dbReference>
<dbReference type="GO" id="GO:0005524">
    <property type="term" value="F:ATP binding"/>
    <property type="evidence" value="ECO:0007669"/>
    <property type="project" value="UniProtKB-UniRule"/>
</dbReference>
<dbReference type="GO" id="GO:0046872">
    <property type="term" value="F:metal ion binding"/>
    <property type="evidence" value="ECO:0007669"/>
    <property type="project" value="UniProtKB-UniRule"/>
</dbReference>
<dbReference type="GO" id="GO:0061599">
    <property type="term" value="F:molybdopterin molybdotransferase activity"/>
    <property type="evidence" value="ECO:0007669"/>
    <property type="project" value="UniProtKB-UniRule"/>
</dbReference>
<dbReference type="InterPro" id="IPR001453">
    <property type="entry name" value="MoaB/Mog_dom"/>
</dbReference>
<dbReference type="GO" id="GO:0006777">
    <property type="term" value="P:Mo-molybdopterin cofactor biosynthetic process"/>
    <property type="evidence" value="ECO:0007669"/>
    <property type="project" value="UniProtKB-UniRule"/>
</dbReference>
<evidence type="ECO:0000256" key="2">
    <source>
        <dbReference type="ARBA" id="ARBA00012509"/>
    </source>
</evidence>
<sequence>MVSYEVALGRVNEVAALTAENSRTQCIPLQEAVGNVVAKTFNSLVATPKHDTSAMDGYVVPSSVTRNASIDHPVVLEVCGTIAAGDDPGLHESHIDSSTLPCLEIMTGGIFPTKPISGYQMDACIKIEETSTVTDAKNARCRMIKLTRPVAAGEHRRVAGDDIKDGAALLSPGMTVQPQHILVLASIGVTEILVWKKPRVGLWSSGKEIATTGPGHVPDANGPYLTAALAEAGAHVSFLGTFPDDAREMATQLQRAAESEDFDLLITTGGVSVGKFDFLLPSLRRLGAAIEFHGLRIRPGHPVLFGTIPSRGAHSVPIFGLPGNPGAAAATFQFLVRPFIKCLLGKPPEKPIIAKLLPRRLEQGHLGKMPDGTGSHTLFKHGKIKQTPDGGFLVEISKEQSPAKVAPYLDANCWIQINEGKILDEEELDVACYPFKEFDILRIMQQFLQSFCRDEWIVAGHH</sequence>
<dbReference type="InterPro" id="IPR005110">
    <property type="entry name" value="MoeA_linker/N"/>
</dbReference>
<dbReference type="Gene3D" id="3.90.105.10">
    <property type="entry name" value="Molybdopterin biosynthesis moea protein, domain 2"/>
    <property type="match status" value="1"/>
</dbReference>